<evidence type="ECO:0000313" key="2">
    <source>
        <dbReference type="Proteomes" id="UP000499080"/>
    </source>
</evidence>
<evidence type="ECO:0000313" key="1">
    <source>
        <dbReference type="EMBL" id="GBN76862.1"/>
    </source>
</evidence>
<accession>A0A4Y2RM16</accession>
<proteinExistence type="predicted"/>
<dbReference type="AlphaFoldDB" id="A0A4Y2RM16"/>
<organism evidence="1 2">
    <name type="scientific">Araneus ventricosus</name>
    <name type="common">Orbweaver spider</name>
    <name type="synonym">Epeira ventricosa</name>
    <dbReference type="NCBI Taxonomy" id="182803"/>
    <lineage>
        <taxon>Eukaryota</taxon>
        <taxon>Metazoa</taxon>
        <taxon>Ecdysozoa</taxon>
        <taxon>Arthropoda</taxon>
        <taxon>Chelicerata</taxon>
        <taxon>Arachnida</taxon>
        <taxon>Araneae</taxon>
        <taxon>Araneomorphae</taxon>
        <taxon>Entelegynae</taxon>
        <taxon>Araneoidea</taxon>
        <taxon>Araneidae</taxon>
        <taxon>Araneus</taxon>
    </lineage>
</organism>
<sequence length="115" mass="12909">MNYLTDKVCTTSPRKHFRANRFGNHSRKNLRRKAFYEPPVPSCAAPSGVVVIAFAFQLYDASSRNVKFCHNLQRNRTNNNKQAYRSEEINHSCPCSCPASPARVMDSIGASATVE</sequence>
<protein>
    <submittedName>
        <fullName evidence="1">Uncharacterized protein</fullName>
    </submittedName>
</protein>
<keyword evidence="2" id="KW-1185">Reference proteome</keyword>
<dbReference type="Proteomes" id="UP000499080">
    <property type="component" value="Unassembled WGS sequence"/>
</dbReference>
<gene>
    <name evidence="1" type="ORF">AVEN_230558_1</name>
</gene>
<reference evidence="1 2" key="1">
    <citation type="journal article" date="2019" name="Sci. Rep.">
        <title>Orb-weaving spider Araneus ventricosus genome elucidates the spidroin gene catalogue.</title>
        <authorList>
            <person name="Kono N."/>
            <person name="Nakamura H."/>
            <person name="Ohtoshi R."/>
            <person name="Moran D.A.P."/>
            <person name="Shinohara A."/>
            <person name="Yoshida Y."/>
            <person name="Fujiwara M."/>
            <person name="Mori M."/>
            <person name="Tomita M."/>
            <person name="Arakawa K."/>
        </authorList>
    </citation>
    <scope>NUCLEOTIDE SEQUENCE [LARGE SCALE GENOMIC DNA]</scope>
</reference>
<comment type="caution">
    <text evidence="1">The sequence shown here is derived from an EMBL/GenBank/DDBJ whole genome shotgun (WGS) entry which is preliminary data.</text>
</comment>
<name>A0A4Y2RM16_ARAVE</name>
<dbReference type="EMBL" id="BGPR01017666">
    <property type="protein sequence ID" value="GBN76862.1"/>
    <property type="molecule type" value="Genomic_DNA"/>
</dbReference>